<accession>A0A4V2Q2I2</accession>
<dbReference type="SUPFAM" id="SSF53807">
    <property type="entry name" value="Helical backbone' metal receptor"/>
    <property type="match status" value="1"/>
</dbReference>
<organism evidence="3 4">
    <name type="scientific">Sodalis ligni</name>
    <dbReference type="NCBI Taxonomy" id="2697027"/>
    <lineage>
        <taxon>Bacteria</taxon>
        <taxon>Pseudomonadati</taxon>
        <taxon>Pseudomonadota</taxon>
        <taxon>Gammaproteobacteria</taxon>
        <taxon>Enterobacterales</taxon>
        <taxon>Bruguierivoracaceae</taxon>
        <taxon>Sodalis</taxon>
    </lineage>
</organism>
<dbReference type="Pfam" id="PF01497">
    <property type="entry name" value="Peripla_BP_2"/>
    <property type="match status" value="1"/>
</dbReference>
<name>A0A4V2Q2I2_9GAMM</name>
<reference evidence="3 4" key="1">
    <citation type="submission" date="2019-02" db="EMBL/GenBank/DDBJ databases">
        <title>Investigation of anaerobic lignin degradation for improved lignocellulosic biofuels.</title>
        <authorList>
            <person name="Deangelis K."/>
        </authorList>
    </citation>
    <scope>NUCLEOTIDE SEQUENCE [LARGE SCALE GENOMIC DNA]</scope>
    <source>
        <strain evidence="3 4">159R</strain>
    </source>
</reference>
<feature type="domain" description="Fe/B12 periplasmic-binding" evidence="2">
    <location>
        <begin position="20"/>
        <end position="271"/>
    </location>
</feature>
<gene>
    <name evidence="3" type="ORF">EZJ58_0957</name>
</gene>
<evidence type="ECO:0000259" key="2">
    <source>
        <dbReference type="PROSITE" id="PS50983"/>
    </source>
</evidence>
<dbReference type="InterPro" id="IPR050902">
    <property type="entry name" value="ABC_Transporter_SBP"/>
</dbReference>
<dbReference type="AlphaFoldDB" id="A0A4V2Q2I2"/>
<protein>
    <submittedName>
        <fullName evidence="3">Iron complex transport system substrate-binding protein</fullName>
    </submittedName>
</protein>
<dbReference type="CDD" id="cd01149">
    <property type="entry name" value="HutB"/>
    <property type="match status" value="1"/>
</dbReference>
<dbReference type="PROSITE" id="PS50983">
    <property type="entry name" value="FE_B12_PBP"/>
    <property type="match status" value="1"/>
</dbReference>
<feature type="chain" id="PRO_5020468229" evidence="1">
    <location>
        <begin position="18"/>
        <end position="271"/>
    </location>
</feature>
<dbReference type="PANTHER" id="PTHR30535:SF4">
    <property type="entry name" value="HEMIN-BINDING PERIPLASMIC PROTEIN HMUT"/>
    <property type="match status" value="1"/>
</dbReference>
<dbReference type="OrthoDB" id="9797736at2"/>
<dbReference type="EMBL" id="SJOI01000001">
    <property type="protein sequence ID" value="TCL02918.1"/>
    <property type="molecule type" value="Genomic_DNA"/>
</dbReference>
<proteinExistence type="predicted"/>
<dbReference type="PANTHER" id="PTHR30535">
    <property type="entry name" value="VITAMIN B12-BINDING PROTEIN"/>
    <property type="match status" value="1"/>
</dbReference>
<dbReference type="Proteomes" id="UP000294555">
    <property type="component" value="Unassembled WGS sequence"/>
</dbReference>
<evidence type="ECO:0000256" key="1">
    <source>
        <dbReference type="SAM" id="SignalP"/>
    </source>
</evidence>
<keyword evidence="1" id="KW-0732">Signal</keyword>
<feature type="signal peptide" evidence="1">
    <location>
        <begin position="1"/>
        <end position="17"/>
    </location>
</feature>
<dbReference type="Gene3D" id="3.40.50.1980">
    <property type="entry name" value="Nitrogenase molybdenum iron protein domain"/>
    <property type="match status" value="2"/>
</dbReference>
<comment type="caution">
    <text evidence="3">The sequence shown here is derived from an EMBL/GenBank/DDBJ whole genome shotgun (WGS) entry which is preliminary data.</text>
</comment>
<evidence type="ECO:0000313" key="3">
    <source>
        <dbReference type="EMBL" id="TCL02918.1"/>
    </source>
</evidence>
<keyword evidence="4" id="KW-1185">Reference proteome</keyword>
<dbReference type="InterPro" id="IPR002491">
    <property type="entry name" value="ABC_transptr_periplasmic_BD"/>
</dbReference>
<dbReference type="RefSeq" id="WP_132921826.1">
    <property type="nucleotide sequence ID" value="NZ_CP075169.1"/>
</dbReference>
<sequence length="271" mass="28229">MKGWLLVLLALPCSLLAAPRIVTIGGDVTEIVFDLGAGDEVVARDSTSLQPEKVKTLPDIGYLRQLNAEGILAMRPTLVLVSEQAKPSLVLEQLADNGVKVVTVPGDAFASAIAHKIAVVADALNRPEQGKALQQQVQGQLAAIPASPLPVKVLFILSHSGMTAMAAGQQTAADAAIHAAGLQNAMQGFVHYQTLSQEGVIASAPDLVVISRDGIDALGGEAQLWQLPGLAMTPAGKQHRLLAVDDMALLGFGPSTPAAIARLRRSAEAIR</sequence>
<evidence type="ECO:0000313" key="4">
    <source>
        <dbReference type="Proteomes" id="UP000294555"/>
    </source>
</evidence>